<accession>A0A1C2IAW6</accession>
<evidence type="ECO:0000313" key="2">
    <source>
        <dbReference type="Proteomes" id="UP000094893"/>
    </source>
</evidence>
<dbReference type="AlphaFoldDB" id="A0A1C2IAW6"/>
<organism evidence="1 2">
    <name type="scientific">Acidithiobacillus thiooxidans</name>
    <name type="common">Thiobacillus thiooxidans</name>
    <dbReference type="NCBI Taxonomy" id="930"/>
    <lineage>
        <taxon>Bacteria</taxon>
        <taxon>Pseudomonadati</taxon>
        <taxon>Pseudomonadota</taxon>
        <taxon>Acidithiobacillia</taxon>
        <taxon>Acidithiobacillales</taxon>
        <taxon>Acidithiobacillaceae</taxon>
        <taxon>Acidithiobacillus</taxon>
    </lineage>
</organism>
<evidence type="ECO:0000313" key="1">
    <source>
        <dbReference type="EMBL" id="OCX67514.1"/>
    </source>
</evidence>
<reference evidence="1 2" key="1">
    <citation type="journal article" date="2016" name="Int. J. Mol. Sci.">
        <title>Comparative genomics of the extreme acidophile Acidithiobacillus thiooxidans reveals intraspecific divergence and niche adaptation.</title>
        <authorList>
            <person name="Zhang X."/>
            <person name="Feng X."/>
            <person name="Tao J."/>
            <person name="Ma L."/>
            <person name="Xiao Y."/>
            <person name="Liang Y."/>
            <person name="Liu X."/>
            <person name="Yin H."/>
        </authorList>
    </citation>
    <scope>NUCLEOTIDE SEQUENCE [LARGE SCALE GENOMIC DNA]</scope>
    <source>
        <strain evidence="1 2">A02</strain>
    </source>
</reference>
<name>A0A1C2IAW6_ACITH</name>
<sequence>MKNPSLPVLVVDPKGHVYVKKEQHTLRGYVGMAFDYVLQQFVLIDMVRGILEYLVSTDFETAQLELEYMFGKFS</sequence>
<dbReference type="STRING" id="930.GCA_002079865_00440"/>
<proteinExistence type="predicted"/>
<dbReference type="Proteomes" id="UP000094893">
    <property type="component" value="Unassembled WGS sequence"/>
</dbReference>
<gene>
    <name evidence="1" type="ORF">A6P07_20000</name>
</gene>
<dbReference type="RefSeq" id="WP_024894181.1">
    <property type="nucleotide sequence ID" value="NZ_JAWXYA010000001.1"/>
</dbReference>
<dbReference type="EMBL" id="LWSA01000348">
    <property type="protein sequence ID" value="OCX67514.1"/>
    <property type="molecule type" value="Genomic_DNA"/>
</dbReference>
<comment type="caution">
    <text evidence="1">The sequence shown here is derived from an EMBL/GenBank/DDBJ whole genome shotgun (WGS) entry which is preliminary data.</text>
</comment>
<protein>
    <submittedName>
        <fullName evidence="1">Uncharacterized protein</fullName>
    </submittedName>
</protein>